<gene>
    <name evidence="2" type="ORF">BWD09_02320</name>
</gene>
<proteinExistence type="predicted"/>
<dbReference type="InterPro" id="IPR003491">
    <property type="entry name" value="REP-like_C"/>
</dbReference>
<dbReference type="EMBL" id="MTBO01000002">
    <property type="protein sequence ID" value="OSI18618.1"/>
    <property type="molecule type" value="Genomic_DNA"/>
</dbReference>
<accession>A0A1X3DFC4</accession>
<dbReference type="Proteomes" id="UP000193118">
    <property type="component" value="Unassembled WGS sequence"/>
</dbReference>
<sequence length="441" mass="49409">MISQDKAKKAHEAVFGGGGFDDAPKAASCAGMAPPLSNRGGAETEAVVSVEQEAFEKYTHFLTDSKGRLLEIPLRRGKANSAFIDQISFSIHEDTLSLLAGYPLVADDEYIIRASMALNDIFGFGITEKAKHSGGRFYDSCWLMGTDNAQYGRVHFGGQNNTMLVEITATGCNAASDGWESRLYQFITKAVRPKITRIDIAKDFFNGEYTPEQAKADRLAGKFTNHHMMPDGESVGTDWESNNGKGKTYYVGSRESSKYVRVYEKGKQLGDKESPWVRFEIEFKAKDIVIPFEVLTVPGEYFGGAYPICSQFQEKAKRIEAVQKNLELTFERCIEVARNQVGRAINAAKSMFPNKQPAEILAMFEPEHDLLPKRLSMEAYSAEHNHAPAVHEDEGRLKLGESAQMLIEMVLEQKQKMTKLISDKHEEDYLAWAYHQYSSKF</sequence>
<dbReference type="GO" id="GO:0003743">
    <property type="term" value="F:translation initiation factor activity"/>
    <property type="evidence" value="ECO:0007669"/>
    <property type="project" value="UniProtKB-KW"/>
</dbReference>
<evidence type="ECO:0000313" key="3">
    <source>
        <dbReference type="Proteomes" id="UP000193118"/>
    </source>
</evidence>
<keyword evidence="2" id="KW-0648">Protein biosynthesis</keyword>
<dbReference type="GeneID" id="94579802"/>
<protein>
    <submittedName>
        <fullName evidence="2">Replication initiation factor family protein</fullName>
    </submittedName>
</protein>
<dbReference type="RefSeq" id="WP_372338515.1">
    <property type="nucleotide sequence ID" value="NZ_CAUJPZ010000001.1"/>
</dbReference>
<evidence type="ECO:0000313" key="2">
    <source>
        <dbReference type="EMBL" id="OSI18618.1"/>
    </source>
</evidence>
<comment type="caution">
    <text evidence="2">The sequence shown here is derived from an EMBL/GenBank/DDBJ whole genome shotgun (WGS) entry which is preliminary data.</text>
</comment>
<dbReference type="AlphaFoldDB" id="A0A1X3DFC4"/>
<keyword evidence="2" id="KW-0396">Initiation factor</keyword>
<dbReference type="STRING" id="194197.BWD09_02320"/>
<keyword evidence="3" id="KW-1185">Reference proteome</keyword>
<evidence type="ECO:0000259" key="1">
    <source>
        <dbReference type="Pfam" id="PF02486"/>
    </source>
</evidence>
<feature type="domain" description="Replication initiation protein-like C-terminal" evidence="1">
    <location>
        <begin position="193"/>
        <end position="332"/>
    </location>
</feature>
<reference evidence="3" key="1">
    <citation type="submission" date="2017-01" db="EMBL/GenBank/DDBJ databases">
        <authorList>
            <person name="Wolfgang W.J."/>
            <person name="Cole J."/>
            <person name="Wroblewski D."/>
            <person name="Mcginnis J."/>
            <person name="Musser K.A."/>
        </authorList>
    </citation>
    <scope>NUCLEOTIDE SEQUENCE [LARGE SCALE GENOMIC DNA]</scope>
    <source>
        <strain evidence="3">DSM 19151</strain>
    </source>
</reference>
<dbReference type="Pfam" id="PF02486">
    <property type="entry name" value="Rep_trans"/>
    <property type="match status" value="1"/>
</dbReference>
<name>A0A1X3DFC4_9NEIS</name>
<organism evidence="2 3">
    <name type="scientific">Neisseria dentiae</name>
    <dbReference type="NCBI Taxonomy" id="194197"/>
    <lineage>
        <taxon>Bacteria</taxon>
        <taxon>Pseudomonadati</taxon>
        <taxon>Pseudomonadota</taxon>
        <taxon>Betaproteobacteria</taxon>
        <taxon>Neisseriales</taxon>
        <taxon>Neisseriaceae</taxon>
        <taxon>Neisseria</taxon>
    </lineage>
</organism>